<reference evidence="2 3" key="1">
    <citation type="submission" date="2018-02" db="EMBL/GenBank/DDBJ databases">
        <title>Draft genome sequence of Streptococcus oricebi CCUG 70868T type strain.</title>
        <authorList>
            <person name="Mendez V."/>
            <person name="Salva-Serra F."/>
            <person name="Jaen-Luchoro D."/>
            <person name="Gonzales-Siles L."/>
            <person name="Karlsson R."/>
            <person name="Engstrom-Jakobsson H."/>
            <person name="Busquets A."/>
            <person name="Gomila M."/>
            <person name="Pineiro-Iglesias B."/>
            <person name="Bennasar-Figueras A."/>
            <person name="Seeger M."/>
            <person name="Moore E."/>
        </authorList>
    </citation>
    <scope>NUCLEOTIDE SEQUENCE [LARGE SCALE GENOMIC DNA]</scope>
    <source>
        <strain evidence="2 3">CCUG 70868</strain>
    </source>
</reference>
<evidence type="ECO:0000313" key="3">
    <source>
        <dbReference type="Proteomes" id="UP001519296"/>
    </source>
</evidence>
<proteinExistence type="predicted"/>
<dbReference type="EMBL" id="PRDG01000007">
    <property type="protein sequence ID" value="MBP2624309.1"/>
    <property type="molecule type" value="Genomic_DNA"/>
</dbReference>
<feature type="coiled-coil region" evidence="1">
    <location>
        <begin position="18"/>
        <end position="49"/>
    </location>
</feature>
<gene>
    <name evidence="2" type="ORF">C4K46_10300</name>
</gene>
<sequence length="134" mass="16190">MEKFDLVQSEILKKKLALEKLEDQYHSDKKNLEDQYNELDVRQRDLRRMIESKYDIALHQLKHLDMDTDAEFSLLNREITTYLEVTETTFMDYCQKLDKRDEELEQQFKADHGRLSQALEADYKLRQKLEDEKG</sequence>
<name>A0ABS5B637_9STRE</name>
<keyword evidence="3" id="KW-1185">Reference proteome</keyword>
<keyword evidence="1" id="KW-0175">Coiled coil</keyword>
<accession>A0ABS5B637</accession>
<dbReference type="RefSeq" id="WP_209629171.1">
    <property type="nucleotide sequence ID" value="NZ_PRDG01000007.1"/>
</dbReference>
<evidence type="ECO:0000256" key="1">
    <source>
        <dbReference type="SAM" id="Coils"/>
    </source>
</evidence>
<comment type="caution">
    <text evidence="2">The sequence shown here is derived from an EMBL/GenBank/DDBJ whole genome shotgun (WGS) entry which is preliminary data.</text>
</comment>
<evidence type="ECO:0008006" key="4">
    <source>
        <dbReference type="Google" id="ProtNLM"/>
    </source>
</evidence>
<organism evidence="2 3">
    <name type="scientific">Streptococcus oricebi</name>
    <dbReference type="NCBI Taxonomy" id="1547447"/>
    <lineage>
        <taxon>Bacteria</taxon>
        <taxon>Bacillati</taxon>
        <taxon>Bacillota</taxon>
        <taxon>Bacilli</taxon>
        <taxon>Lactobacillales</taxon>
        <taxon>Streptococcaceae</taxon>
        <taxon>Streptococcus</taxon>
    </lineage>
</organism>
<dbReference type="Proteomes" id="UP001519296">
    <property type="component" value="Unassembled WGS sequence"/>
</dbReference>
<evidence type="ECO:0000313" key="2">
    <source>
        <dbReference type="EMBL" id="MBP2624309.1"/>
    </source>
</evidence>
<protein>
    <recommendedName>
        <fullName evidence="4">Cingulin</fullName>
    </recommendedName>
</protein>